<gene>
    <name evidence="1" type="ORF">IWQ57_006673</name>
</gene>
<organism evidence="1 2">
    <name type="scientific">Coemansia nantahalensis</name>
    <dbReference type="NCBI Taxonomy" id="2789366"/>
    <lineage>
        <taxon>Eukaryota</taxon>
        <taxon>Fungi</taxon>
        <taxon>Fungi incertae sedis</taxon>
        <taxon>Zoopagomycota</taxon>
        <taxon>Kickxellomycotina</taxon>
        <taxon>Kickxellomycetes</taxon>
        <taxon>Kickxellales</taxon>
        <taxon>Kickxellaceae</taxon>
        <taxon>Coemansia</taxon>
    </lineage>
</organism>
<evidence type="ECO:0000313" key="1">
    <source>
        <dbReference type="EMBL" id="KAJ2758989.1"/>
    </source>
</evidence>
<name>A0ACC1JJ40_9FUNG</name>
<proteinExistence type="predicted"/>
<dbReference type="Proteomes" id="UP001140234">
    <property type="component" value="Unassembled WGS sequence"/>
</dbReference>
<protein>
    <submittedName>
        <fullName evidence="1">Uncharacterized protein</fullName>
    </submittedName>
</protein>
<sequence length="134" mass="14736">EVDTPGPVVAGLLEGFDAKQPKAVAATVTAIRDIVHAFGIGSLGLKPLLKALAKPFAHRDNSVRAEAQQLAVELYRWVGQAIVPSLQDLPPVLLKELEAQFAATAGDPRPKQTRLLRSQQQQEEEWRGRRAERR</sequence>
<dbReference type="EMBL" id="JANBUJ010003939">
    <property type="protein sequence ID" value="KAJ2758989.1"/>
    <property type="molecule type" value="Genomic_DNA"/>
</dbReference>
<reference evidence="1" key="1">
    <citation type="submission" date="2022-07" db="EMBL/GenBank/DDBJ databases">
        <title>Phylogenomic reconstructions and comparative analyses of Kickxellomycotina fungi.</title>
        <authorList>
            <person name="Reynolds N.K."/>
            <person name="Stajich J.E."/>
            <person name="Barry K."/>
            <person name="Grigoriev I.V."/>
            <person name="Crous P."/>
            <person name="Smith M.E."/>
        </authorList>
    </citation>
    <scope>NUCLEOTIDE SEQUENCE</scope>
    <source>
        <strain evidence="1">CBS 109366</strain>
    </source>
</reference>
<comment type="caution">
    <text evidence="1">The sequence shown here is derived from an EMBL/GenBank/DDBJ whole genome shotgun (WGS) entry which is preliminary data.</text>
</comment>
<accession>A0ACC1JJ40</accession>
<evidence type="ECO:0000313" key="2">
    <source>
        <dbReference type="Proteomes" id="UP001140234"/>
    </source>
</evidence>
<feature type="non-terminal residue" evidence="1">
    <location>
        <position position="1"/>
    </location>
</feature>
<keyword evidence="2" id="KW-1185">Reference proteome</keyword>